<proteinExistence type="inferred from homology"/>
<comment type="caution">
    <text evidence="8">The sequence shown here is derived from an EMBL/GenBank/DDBJ whole genome shotgun (WGS) entry which is preliminary data.</text>
</comment>
<gene>
    <name evidence="8" type="ORF">GDO78_001969</name>
</gene>
<feature type="region of interest" description="Disordered" evidence="7">
    <location>
        <begin position="391"/>
        <end position="419"/>
    </location>
</feature>
<evidence type="ECO:0000256" key="6">
    <source>
        <dbReference type="ARBA" id="ARBA00023136"/>
    </source>
</evidence>
<dbReference type="AlphaFoldDB" id="A0A8J6FXC8"/>
<dbReference type="PANTHER" id="PTHR22237">
    <property type="entry name" value="APC MEMBRANE RECRUITMENT PROTEIN 2-RELATED"/>
    <property type="match status" value="1"/>
</dbReference>
<dbReference type="GO" id="GO:0060828">
    <property type="term" value="P:regulation of canonical Wnt signaling pathway"/>
    <property type="evidence" value="ECO:0007669"/>
    <property type="project" value="TreeGrafter"/>
</dbReference>
<reference evidence="8" key="1">
    <citation type="thesis" date="2020" institute="ProQuest LLC" country="789 East Eisenhower Parkway, Ann Arbor, MI, USA">
        <title>Comparative Genomics and Chromosome Evolution.</title>
        <authorList>
            <person name="Mudd A.B."/>
        </authorList>
    </citation>
    <scope>NUCLEOTIDE SEQUENCE</scope>
    <source>
        <strain evidence="8">HN-11 Male</strain>
        <tissue evidence="8">Kidney and liver</tissue>
    </source>
</reference>
<accession>A0A8J6FXC8</accession>
<name>A0A8J6FXC8_ELECQ</name>
<dbReference type="OrthoDB" id="9412224at2759"/>
<keyword evidence="6" id="KW-0472">Membrane</keyword>
<evidence type="ECO:0000256" key="1">
    <source>
        <dbReference type="ARBA" id="ARBA00004202"/>
    </source>
</evidence>
<evidence type="ECO:0000256" key="5">
    <source>
        <dbReference type="ARBA" id="ARBA00023121"/>
    </source>
</evidence>
<keyword evidence="3" id="KW-1003">Cell membrane</keyword>
<feature type="region of interest" description="Disordered" evidence="7">
    <location>
        <begin position="488"/>
        <end position="507"/>
    </location>
</feature>
<organism evidence="8 9">
    <name type="scientific">Eleutherodactylus coqui</name>
    <name type="common">Puerto Rican coqui</name>
    <dbReference type="NCBI Taxonomy" id="57060"/>
    <lineage>
        <taxon>Eukaryota</taxon>
        <taxon>Metazoa</taxon>
        <taxon>Chordata</taxon>
        <taxon>Craniata</taxon>
        <taxon>Vertebrata</taxon>
        <taxon>Euteleostomi</taxon>
        <taxon>Amphibia</taxon>
        <taxon>Batrachia</taxon>
        <taxon>Anura</taxon>
        <taxon>Neobatrachia</taxon>
        <taxon>Hyloidea</taxon>
        <taxon>Eleutherodactylidae</taxon>
        <taxon>Eleutherodactylinae</taxon>
        <taxon>Eleutherodactylus</taxon>
        <taxon>Eleutherodactylus</taxon>
    </lineage>
</organism>
<dbReference type="GO" id="GO:0008013">
    <property type="term" value="F:beta-catenin binding"/>
    <property type="evidence" value="ECO:0007669"/>
    <property type="project" value="TreeGrafter"/>
</dbReference>
<keyword evidence="4" id="KW-0879">Wnt signaling pathway</keyword>
<dbReference type="InterPro" id="IPR019003">
    <property type="entry name" value="AMER"/>
</dbReference>
<dbReference type="Proteomes" id="UP000770717">
    <property type="component" value="Unassembled WGS sequence"/>
</dbReference>
<evidence type="ECO:0000256" key="2">
    <source>
        <dbReference type="ARBA" id="ARBA00007750"/>
    </source>
</evidence>
<comment type="similarity">
    <text evidence="2">Belongs to the Amer family.</text>
</comment>
<dbReference type="PANTHER" id="PTHR22237:SF2">
    <property type="entry name" value="APC MEMBRANE RECRUITMENT PROTEIN 3"/>
    <property type="match status" value="1"/>
</dbReference>
<feature type="compositionally biased region" description="Polar residues" evidence="7">
    <location>
        <begin position="391"/>
        <end position="400"/>
    </location>
</feature>
<evidence type="ECO:0000313" key="9">
    <source>
        <dbReference type="Proteomes" id="UP000770717"/>
    </source>
</evidence>
<evidence type="ECO:0000256" key="4">
    <source>
        <dbReference type="ARBA" id="ARBA00022687"/>
    </source>
</evidence>
<evidence type="ECO:0000256" key="7">
    <source>
        <dbReference type="SAM" id="MobiDB-lite"/>
    </source>
</evidence>
<sequence length="910" mass="101406">MELIRGKTFIKSYAQHPPEKVPTVVYKRKKNVEFGKHFNDCDIRGKTFIKSYTQNPPEKLPTVICKEKKNVEPEKNLSECDSKKNAVQTQRMSNGICTKEADNVRYPRFIRKSKTHDCVIRDDKSEKITSQAAQGCIPNSLSSPGLAEERGGKANDMEAANKQAPYKQNMIDYRNFVPQMPFVPSVAKSLPRKRISLRKSKKSLKNIFNLKKNKHQDVISEDESQPMVFQMKVSKASENQHQLSIGESPSDEFLLQNCLDYDMYIDAVDSFKALCEDVASLKSFDSLTGCGEIFADESASFIDIENSRVTFISKPSSIAASFQGGVERLASPAKSETIDFSRLRGHMNSSARSVCKNVLSEANILPVCHDVNKVEMNGGLSRDQSANSILSYNDSMSSNENIHDAESPVSTSDEGYYEPYSPVVEESKNEAGNRRPFPRDSYSGDALYELFSDSCEKKLWPAQDSSAPGHSNNDNPTSICSFCVGSEENMASQPSPGLDEEDSPEGTWQGSECLLKLCDTELSLTIGMVNWLKKTGRITESDFGDQNVICNTEEPADTKNGNEVEETATTLANSKGETFSHWESLKTEHTEHVSSEKENIDNACNTVAEIPKPTIDSDDCKIENNSPLVTNLVIYDPSPKQNVLGNFIEYNNSLELSSPCAKTLAPMVLSQKPNVIDVPLFVNHLDSLQPLGFQCLTYSGNNRWLADILEKCISDIPPLQVSFGNEFVLHNVGKIMRPYEIAQNIKNSVKKPRPSQQTLKSKTDSEVNKKSLITDTDDPQQANSICRKQLKHDYISNQQCILKTSRLLPKETQASKDVGKPRFLPLFKSTCSSVIARCSSVLYKVHNSEDALIFFDTRKFNPLPKSKDELTEASTASSVDYSEYTEDGFLSISSATFARESGECTFLRAF</sequence>
<keyword evidence="5" id="KW-0446">Lipid-binding</keyword>
<keyword evidence="9" id="KW-1185">Reference proteome</keyword>
<evidence type="ECO:0000313" key="8">
    <source>
        <dbReference type="EMBL" id="KAG9494400.1"/>
    </source>
</evidence>
<dbReference type="GO" id="GO:0005546">
    <property type="term" value="F:phosphatidylinositol-4,5-bisphosphate binding"/>
    <property type="evidence" value="ECO:0007669"/>
    <property type="project" value="TreeGrafter"/>
</dbReference>
<dbReference type="GO" id="GO:0016055">
    <property type="term" value="P:Wnt signaling pathway"/>
    <property type="evidence" value="ECO:0007669"/>
    <property type="project" value="UniProtKB-KW"/>
</dbReference>
<comment type="subcellular location">
    <subcellularLocation>
        <location evidence="1">Cell membrane</location>
        <topology evidence="1">Peripheral membrane protein</topology>
    </subcellularLocation>
</comment>
<protein>
    <submittedName>
        <fullName evidence="8">Uncharacterized protein</fullName>
    </submittedName>
</protein>
<dbReference type="GO" id="GO:0005886">
    <property type="term" value="C:plasma membrane"/>
    <property type="evidence" value="ECO:0007669"/>
    <property type="project" value="UniProtKB-SubCell"/>
</dbReference>
<dbReference type="EMBL" id="WNTK01000001">
    <property type="protein sequence ID" value="KAG9494400.1"/>
    <property type="molecule type" value="Genomic_DNA"/>
</dbReference>
<evidence type="ECO:0000256" key="3">
    <source>
        <dbReference type="ARBA" id="ARBA00022475"/>
    </source>
</evidence>
<dbReference type="Pfam" id="PF09422">
    <property type="entry name" value="AMER"/>
    <property type="match status" value="2"/>
</dbReference>
<feature type="region of interest" description="Disordered" evidence="7">
    <location>
        <begin position="748"/>
        <end position="769"/>
    </location>
</feature>